<dbReference type="SUPFAM" id="SSF52949">
    <property type="entry name" value="Macro domain-like"/>
    <property type="match status" value="1"/>
</dbReference>
<accession>A0ABW5FDS9</accession>
<comment type="caution">
    <text evidence="1">The sequence shown here is derived from an EMBL/GenBank/DDBJ whole genome shotgun (WGS) entry which is preliminary data.</text>
</comment>
<dbReference type="PANTHER" id="PTHR12521:SF0">
    <property type="entry name" value="ADP-RIBOSE GLYCOHYDROLASE OARD1"/>
    <property type="match status" value="1"/>
</dbReference>
<gene>
    <name evidence="1" type="ORF">ACFSX3_18965</name>
</gene>
<dbReference type="InterPro" id="IPR043472">
    <property type="entry name" value="Macro_dom-like"/>
</dbReference>
<dbReference type="PANTHER" id="PTHR12521">
    <property type="entry name" value="PROTEIN C6ORF130"/>
    <property type="match status" value="1"/>
</dbReference>
<keyword evidence="2" id="KW-1185">Reference proteome</keyword>
<evidence type="ECO:0000313" key="2">
    <source>
        <dbReference type="Proteomes" id="UP001597448"/>
    </source>
</evidence>
<dbReference type="Gene3D" id="3.40.220.10">
    <property type="entry name" value="Leucine Aminopeptidase, subunit E, domain 1"/>
    <property type="match status" value="1"/>
</dbReference>
<dbReference type="RefSeq" id="WP_379255757.1">
    <property type="nucleotide sequence ID" value="NZ_JBHSVQ010000001.1"/>
</dbReference>
<dbReference type="EMBL" id="JBHUKY010000033">
    <property type="protein sequence ID" value="MFD2411977.1"/>
    <property type="molecule type" value="Genomic_DNA"/>
</dbReference>
<sequence>MGSGIAKILRDRYPNLYPEYKKYCDQHTPEDLLGHCQLVQTGAKYTANLFGQLNYGRSKTRYTDYAALEKALATLKTEAKAKGLSVALPYNIGCGLANGEWSVVERIIGTVFEDYEVTLYKI</sequence>
<dbReference type="Proteomes" id="UP001597448">
    <property type="component" value="Unassembled WGS sequence"/>
</dbReference>
<organism evidence="1 2">
    <name type="scientific">Paenibacillus rhizoplanae</name>
    <dbReference type="NCBI Taxonomy" id="1917181"/>
    <lineage>
        <taxon>Bacteria</taxon>
        <taxon>Bacillati</taxon>
        <taxon>Bacillota</taxon>
        <taxon>Bacilli</taxon>
        <taxon>Bacillales</taxon>
        <taxon>Paenibacillaceae</taxon>
        <taxon>Paenibacillus</taxon>
    </lineage>
</organism>
<reference evidence="2" key="1">
    <citation type="journal article" date="2019" name="Int. J. Syst. Evol. Microbiol.">
        <title>The Global Catalogue of Microorganisms (GCM) 10K type strain sequencing project: providing services to taxonomists for standard genome sequencing and annotation.</title>
        <authorList>
            <consortium name="The Broad Institute Genomics Platform"/>
            <consortium name="The Broad Institute Genome Sequencing Center for Infectious Disease"/>
            <person name="Wu L."/>
            <person name="Ma J."/>
        </authorList>
    </citation>
    <scope>NUCLEOTIDE SEQUENCE [LARGE SCALE GENOMIC DNA]</scope>
    <source>
        <strain evidence="2">CCM 8725</strain>
    </source>
</reference>
<protein>
    <submittedName>
        <fullName evidence="1">Appr-1-p processing protein</fullName>
    </submittedName>
</protein>
<dbReference type="InterPro" id="IPR050892">
    <property type="entry name" value="ADP-ribose_metab_enzymes"/>
</dbReference>
<evidence type="ECO:0000313" key="1">
    <source>
        <dbReference type="EMBL" id="MFD2411977.1"/>
    </source>
</evidence>
<name>A0ABW5FDS9_9BACL</name>
<proteinExistence type="predicted"/>